<dbReference type="EMBL" id="CAJNYU010002823">
    <property type="protein sequence ID" value="CAF3605141.1"/>
    <property type="molecule type" value="Genomic_DNA"/>
</dbReference>
<accession>A0A818NE16</accession>
<keyword evidence="1" id="KW-0472">Membrane</keyword>
<gene>
    <name evidence="2" type="ORF">FME351_LOCUS22157</name>
</gene>
<keyword evidence="1" id="KW-1133">Transmembrane helix</keyword>
<reference evidence="2" key="1">
    <citation type="submission" date="2021-02" db="EMBL/GenBank/DDBJ databases">
        <authorList>
            <person name="Nowell W R."/>
        </authorList>
    </citation>
    <scope>NUCLEOTIDE SEQUENCE</scope>
</reference>
<organism evidence="2 3">
    <name type="scientific">Rotaria socialis</name>
    <dbReference type="NCBI Taxonomy" id="392032"/>
    <lineage>
        <taxon>Eukaryota</taxon>
        <taxon>Metazoa</taxon>
        <taxon>Spiralia</taxon>
        <taxon>Gnathifera</taxon>
        <taxon>Rotifera</taxon>
        <taxon>Eurotatoria</taxon>
        <taxon>Bdelloidea</taxon>
        <taxon>Philodinida</taxon>
        <taxon>Philodinidae</taxon>
        <taxon>Rotaria</taxon>
    </lineage>
</organism>
<evidence type="ECO:0000256" key="1">
    <source>
        <dbReference type="SAM" id="Phobius"/>
    </source>
</evidence>
<evidence type="ECO:0000313" key="3">
    <source>
        <dbReference type="Proteomes" id="UP000663869"/>
    </source>
</evidence>
<feature type="transmembrane region" description="Helical" evidence="1">
    <location>
        <begin position="140"/>
        <end position="161"/>
    </location>
</feature>
<dbReference type="AlphaFoldDB" id="A0A818NE16"/>
<feature type="transmembrane region" description="Helical" evidence="1">
    <location>
        <begin position="115"/>
        <end position="134"/>
    </location>
</feature>
<name>A0A818NE16_9BILA</name>
<dbReference type="Proteomes" id="UP000663869">
    <property type="component" value="Unassembled WGS sequence"/>
</dbReference>
<sequence length="184" mass="21089">MAKRLSTKFYIILILVNGLISIPAMFSMGMLFEHSINVSQAVVNFNSFKRNRSNIFQYIMVNCSQLLHEYPQFYIFPHVDLCTNYNLSLMIGKMAVLLSTLFNTYLPYGLYGPPLIPVIIMAVASSLLFYTNFTNNEWDIAVLESLSIVAGYLLIIFHYAFPNFDQRLSAIYIQVKQSHVMKTA</sequence>
<comment type="caution">
    <text evidence="2">The sequence shown here is derived from an EMBL/GenBank/DDBJ whole genome shotgun (WGS) entry which is preliminary data.</text>
</comment>
<keyword evidence="1" id="KW-0812">Transmembrane</keyword>
<protein>
    <submittedName>
        <fullName evidence="2">Uncharacterized protein</fullName>
    </submittedName>
</protein>
<evidence type="ECO:0000313" key="2">
    <source>
        <dbReference type="EMBL" id="CAF3605141.1"/>
    </source>
</evidence>
<feature type="transmembrane region" description="Helical" evidence="1">
    <location>
        <begin position="9"/>
        <end position="32"/>
    </location>
</feature>
<proteinExistence type="predicted"/>